<keyword evidence="6" id="KW-0762">Sugar transport</keyword>
<sequence>MTVGTASLPGVGDHSPSGVLGRRLRHAVGRTFTYAVLLAWAFVCLFPIYWTFTTSLKDQAGVLQGSTYVPGVDFSPSRIGWDSILGSEDQRATLIRNTRNSLLIAIASASVAVVLGAMAGYGLARFPYRFGPWRNRDISFWFLSQLILPPAAVVMPILILYGWLDLLDTQVGLIILYTVVSLPIVIWIMRDQFNSIPVELEQAALVDGATLFGAFVRIVIPIAAPGLVAAFILSVIFSWNEYFFAAVLSATRAVTLPLLVATQVSSQGIRWWAMAAVASASILPLTIVGILLERYIVKGLTAGAVK</sequence>
<dbReference type="Pfam" id="PF00528">
    <property type="entry name" value="BPD_transp_1"/>
    <property type="match status" value="1"/>
</dbReference>
<evidence type="ECO:0000256" key="1">
    <source>
        <dbReference type="ARBA" id="ARBA00002264"/>
    </source>
</evidence>
<evidence type="ECO:0000256" key="5">
    <source>
        <dbReference type="ARBA" id="ARBA00022475"/>
    </source>
</evidence>
<dbReference type="PROSITE" id="PS50928">
    <property type="entry name" value="ABC_TM1"/>
    <property type="match status" value="1"/>
</dbReference>
<protein>
    <recommendedName>
        <fullName evidence="10">Maltose/maltodextrin transport system permease protein MalG</fullName>
    </recommendedName>
</protein>
<feature type="transmembrane region" description="Helical" evidence="11">
    <location>
        <begin position="242"/>
        <end position="260"/>
    </location>
</feature>
<proteinExistence type="inferred from homology"/>
<comment type="subcellular location">
    <subcellularLocation>
        <location evidence="2 11">Cell membrane</location>
        <topology evidence="2 11">Multi-pass membrane protein</topology>
    </subcellularLocation>
</comment>
<accession>A0A6J4UAP8</accession>
<evidence type="ECO:0000256" key="10">
    <source>
        <dbReference type="ARBA" id="ARBA00041109"/>
    </source>
</evidence>
<keyword evidence="4 11" id="KW-0813">Transport</keyword>
<keyword evidence="8 11" id="KW-1133">Transmembrane helix</keyword>
<comment type="similarity">
    <text evidence="3">Belongs to the binding-protein-dependent transport system permease family. MalFG subfamily.</text>
</comment>
<dbReference type="PANTHER" id="PTHR32243:SF50">
    <property type="entry name" value="MALTOSE_MALTODEXTRIN TRANSPORT SYSTEM PERMEASE PROTEIN MALG"/>
    <property type="match status" value="1"/>
</dbReference>
<feature type="transmembrane region" description="Helical" evidence="11">
    <location>
        <begin position="170"/>
        <end position="189"/>
    </location>
</feature>
<evidence type="ECO:0000313" key="13">
    <source>
        <dbReference type="EMBL" id="CAA9544832.1"/>
    </source>
</evidence>
<dbReference type="SUPFAM" id="SSF161098">
    <property type="entry name" value="MetI-like"/>
    <property type="match status" value="1"/>
</dbReference>
<evidence type="ECO:0000256" key="3">
    <source>
        <dbReference type="ARBA" id="ARBA00009047"/>
    </source>
</evidence>
<feature type="transmembrane region" description="Helical" evidence="11">
    <location>
        <begin position="272"/>
        <end position="292"/>
    </location>
</feature>
<feature type="transmembrane region" description="Helical" evidence="11">
    <location>
        <begin position="138"/>
        <end position="164"/>
    </location>
</feature>
<evidence type="ECO:0000256" key="6">
    <source>
        <dbReference type="ARBA" id="ARBA00022597"/>
    </source>
</evidence>
<evidence type="ECO:0000256" key="7">
    <source>
        <dbReference type="ARBA" id="ARBA00022692"/>
    </source>
</evidence>
<dbReference type="AlphaFoldDB" id="A0A6J4UAP8"/>
<feature type="transmembrane region" description="Helical" evidence="11">
    <location>
        <begin position="102"/>
        <end position="126"/>
    </location>
</feature>
<evidence type="ECO:0000256" key="2">
    <source>
        <dbReference type="ARBA" id="ARBA00004651"/>
    </source>
</evidence>
<evidence type="ECO:0000256" key="11">
    <source>
        <dbReference type="RuleBase" id="RU363032"/>
    </source>
</evidence>
<keyword evidence="5" id="KW-1003">Cell membrane</keyword>
<dbReference type="GO" id="GO:0005886">
    <property type="term" value="C:plasma membrane"/>
    <property type="evidence" value="ECO:0007669"/>
    <property type="project" value="UniProtKB-SubCell"/>
</dbReference>
<keyword evidence="9 11" id="KW-0472">Membrane</keyword>
<evidence type="ECO:0000259" key="12">
    <source>
        <dbReference type="PROSITE" id="PS50928"/>
    </source>
</evidence>
<reference evidence="13" key="1">
    <citation type="submission" date="2020-02" db="EMBL/GenBank/DDBJ databases">
        <authorList>
            <person name="Meier V. D."/>
        </authorList>
    </citation>
    <scope>NUCLEOTIDE SEQUENCE</scope>
    <source>
        <strain evidence="13">AVDCRST_MAG19</strain>
    </source>
</reference>
<organism evidence="13">
    <name type="scientific">uncultured Thermomicrobiales bacterium</name>
    <dbReference type="NCBI Taxonomy" id="1645740"/>
    <lineage>
        <taxon>Bacteria</taxon>
        <taxon>Pseudomonadati</taxon>
        <taxon>Thermomicrobiota</taxon>
        <taxon>Thermomicrobia</taxon>
        <taxon>Thermomicrobiales</taxon>
        <taxon>environmental samples</taxon>
    </lineage>
</organism>
<name>A0A6J4UAP8_9BACT</name>
<feature type="transmembrane region" description="Helical" evidence="11">
    <location>
        <begin position="32"/>
        <end position="52"/>
    </location>
</feature>
<evidence type="ECO:0000256" key="8">
    <source>
        <dbReference type="ARBA" id="ARBA00022989"/>
    </source>
</evidence>
<dbReference type="EMBL" id="CADCWL010000011">
    <property type="protein sequence ID" value="CAA9544832.1"/>
    <property type="molecule type" value="Genomic_DNA"/>
</dbReference>
<dbReference type="Gene3D" id="1.10.3720.10">
    <property type="entry name" value="MetI-like"/>
    <property type="match status" value="1"/>
</dbReference>
<feature type="transmembrane region" description="Helical" evidence="11">
    <location>
        <begin position="210"/>
        <end position="236"/>
    </location>
</feature>
<dbReference type="PANTHER" id="PTHR32243">
    <property type="entry name" value="MALTOSE TRANSPORT SYSTEM PERMEASE-RELATED"/>
    <property type="match status" value="1"/>
</dbReference>
<comment type="function">
    <text evidence="1">Part of the ABC transporter complex MalEFGK involved in maltose/maltodextrin import. Probably responsible for the translocation of the substrate across the membrane.</text>
</comment>
<gene>
    <name evidence="13" type="ORF">AVDCRST_MAG19-361</name>
</gene>
<feature type="domain" description="ABC transmembrane type-1" evidence="12">
    <location>
        <begin position="98"/>
        <end position="292"/>
    </location>
</feature>
<dbReference type="InterPro" id="IPR035906">
    <property type="entry name" value="MetI-like_sf"/>
</dbReference>
<keyword evidence="7 11" id="KW-0812">Transmembrane</keyword>
<dbReference type="InterPro" id="IPR050901">
    <property type="entry name" value="BP-dep_ABC_trans_perm"/>
</dbReference>
<dbReference type="InterPro" id="IPR000515">
    <property type="entry name" value="MetI-like"/>
</dbReference>
<evidence type="ECO:0000256" key="9">
    <source>
        <dbReference type="ARBA" id="ARBA00023136"/>
    </source>
</evidence>
<dbReference type="GO" id="GO:0055085">
    <property type="term" value="P:transmembrane transport"/>
    <property type="evidence" value="ECO:0007669"/>
    <property type="project" value="InterPro"/>
</dbReference>
<dbReference type="CDD" id="cd06261">
    <property type="entry name" value="TM_PBP2"/>
    <property type="match status" value="1"/>
</dbReference>
<evidence type="ECO:0000256" key="4">
    <source>
        <dbReference type="ARBA" id="ARBA00022448"/>
    </source>
</evidence>